<accession>A0A1I2PDR9</accession>
<dbReference type="RefSeq" id="WP_092038701.1">
    <property type="nucleotide sequence ID" value="NZ_FOOK01000017.1"/>
</dbReference>
<keyword evidence="1" id="KW-0472">Membrane</keyword>
<keyword evidence="4" id="KW-1185">Reference proteome</keyword>
<reference evidence="3 4" key="1">
    <citation type="submission" date="2016-10" db="EMBL/GenBank/DDBJ databases">
        <authorList>
            <person name="de Groot N.N."/>
        </authorList>
    </citation>
    <scope>NUCLEOTIDE SEQUENCE [LARGE SCALE GENOMIC DNA]</scope>
    <source>
        <strain evidence="3 4">DSM 44945</strain>
    </source>
</reference>
<dbReference type="AlphaFoldDB" id="A0A1I2PDR9"/>
<evidence type="ECO:0000259" key="2">
    <source>
        <dbReference type="Pfam" id="PF13559"/>
    </source>
</evidence>
<feature type="transmembrane region" description="Helical" evidence="1">
    <location>
        <begin position="65"/>
        <end position="83"/>
    </location>
</feature>
<feature type="domain" description="Protein-glutamine gamma-glutamyltransferase-like C-terminal" evidence="2">
    <location>
        <begin position="132"/>
        <end position="200"/>
    </location>
</feature>
<dbReference type="InterPro" id="IPR025403">
    <property type="entry name" value="TgpA-like_C"/>
</dbReference>
<organism evidence="3 4">
    <name type="scientific">Planifilum fulgidum</name>
    <dbReference type="NCBI Taxonomy" id="201973"/>
    <lineage>
        <taxon>Bacteria</taxon>
        <taxon>Bacillati</taxon>
        <taxon>Bacillota</taxon>
        <taxon>Bacilli</taxon>
        <taxon>Bacillales</taxon>
        <taxon>Thermoactinomycetaceae</taxon>
        <taxon>Planifilum</taxon>
    </lineage>
</organism>
<dbReference type="OrthoDB" id="5491447at2"/>
<evidence type="ECO:0000256" key="1">
    <source>
        <dbReference type="SAM" id="Phobius"/>
    </source>
</evidence>
<proteinExistence type="predicted"/>
<evidence type="ECO:0000313" key="3">
    <source>
        <dbReference type="EMBL" id="SFG13633.1"/>
    </source>
</evidence>
<name>A0A1I2PDR9_9BACL</name>
<protein>
    <recommendedName>
        <fullName evidence="2">Protein-glutamine gamma-glutamyltransferase-like C-terminal domain-containing protein</fullName>
    </recommendedName>
</protein>
<dbReference type="Proteomes" id="UP000198661">
    <property type="component" value="Unassembled WGS sequence"/>
</dbReference>
<keyword evidence="1" id="KW-0812">Transmembrane</keyword>
<evidence type="ECO:0000313" key="4">
    <source>
        <dbReference type="Proteomes" id="UP000198661"/>
    </source>
</evidence>
<dbReference type="Pfam" id="PF13559">
    <property type="entry name" value="DUF4129"/>
    <property type="match status" value="1"/>
</dbReference>
<dbReference type="EMBL" id="FOOK01000017">
    <property type="protein sequence ID" value="SFG13633.1"/>
    <property type="molecule type" value="Genomic_DNA"/>
</dbReference>
<sequence>MDAEYQQAREQLAEILSRREYTGSNWLERGIRFIDESLEGLGEIFSPALPEWEIPWRLSGWEVPLWLLPVILFLFFALCLLWIRRRLSPDRRLENRKIGNIEEKSLKGKWELEALGEEAARRGDFRLAIRFLFQAVLASLREQGVLSEVSHRTHREQIAEFRLRMPGRSPLFESLVFRFEEAWYGQVPVGHGEYRRFREEADKLLKGDPTHATTG</sequence>
<keyword evidence="1" id="KW-1133">Transmembrane helix</keyword>
<dbReference type="STRING" id="201973.SAMN04488025_11731"/>
<gene>
    <name evidence="3" type="ORF">SAMN04488025_11731</name>
</gene>